<sequence length="86" mass="10154">MAIQYFVEYLLFVFIASPLFLCGSPQKNVGAPFVIRIQNKTFLRPQTEYHWINQPLQRSIINAKFIFHSFYFKSDIKDGIRFSLFG</sequence>
<gene>
    <name evidence="1" type="ORF">DWE66_26325</name>
</gene>
<name>A0A5T5SVA7_SALER</name>
<evidence type="ECO:0000313" key="1">
    <source>
        <dbReference type="EMBL" id="EBM2388765.1"/>
    </source>
</evidence>
<reference evidence="1" key="1">
    <citation type="submission" date="2018-07" db="EMBL/GenBank/DDBJ databases">
        <authorList>
            <consortium name="PulseNet: The National Subtyping Network for Foodborne Disease Surveillance"/>
            <person name="Tarr C.L."/>
            <person name="Trees E."/>
            <person name="Katz L.S."/>
            <person name="Carleton-Romer H.A."/>
            <person name="Stroika S."/>
            <person name="Kucerova Z."/>
            <person name="Roache K.F."/>
            <person name="Sabol A.L."/>
            <person name="Besser J."/>
            <person name="Gerner-Smidt P."/>
        </authorList>
    </citation>
    <scope>NUCLEOTIDE SEQUENCE</scope>
    <source>
        <strain evidence="1">2015AM-3719</strain>
    </source>
</reference>
<proteinExistence type="predicted"/>
<protein>
    <submittedName>
        <fullName evidence="1">Uncharacterized protein</fullName>
    </submittedName>
</protein>
<comment type="caution">
    <text evidence="1">The sequence shown here is derived from an EMBL/GenBank/DDBJ whole genome shotgun (WGS) entry which is preliminary data.</text>
</comment>
<dbReference type="AlphaFoldDB" id="A0A5T5SVA7"/>
<organism evidence="1">
    <name type="scientific">Salmonella enterica</name>
    <name type="common">Salmonella choleraesuis</name>
    <dbReference type="NCBI Taxonomy" id="28901"/>
    <lineage>
        <taxon>Bacteria</taxon>
        <taxon>Pseudomonadati</taxon>
        <taxon>Pseudomonadota</taxon>
        <taxon>Gammaproteobacteria</taxon>
        <taxon>Enterobacterales</taxon>
        <taxon>Enterobacteriaceae</taxon>
        <taxon>Salmonella</taxon>
    </lineage>
</organism>
<dbReference type="EMBL" id="AAGBZJ010000047">
    <property type="protein sequence ID" value="EBM2388765.1"/>
    <property type="molecule type" value="Genomic_DNA"/>
</dbReference>
<accession>A0A5T5SVA7</accession>